<dbReference type="PROSITE" id="PS50977">
    <property type="entry name" value="HTH_TETR_2"/>
    <property type="match status" value="1"/>
</dbReference>
<evidence type="ECO:0000313" key="3">
    <source>
        <dbReference type="EMBL" id="ARP98677.1"/>
    </source>
</evidence>
<dbReference type="KEGG" id="psin:CAK95_05975"/>
<dbReference type="STRING" id="1235591.CAK95_05975"/>
<feature type="compositionally biased region" description="Basic residues" evidence="2">
    <location>
        <begin position="1"/>
        <end position="23"/>
    </location>
</feature>
<dbReference type="PRINTS" id="PR00455">
    <property type="entry name" value="HTHTETR"/>
</dbReference>
<name>A0A1W6ZN51_9HYPH</name>
<protein>
    <submittedName>
        <fullName evidence="3">Uncharacterized protein</fullName>
    </submittedName>
</protein>
<dbReference type="InterPro" id="IPR050109">
    <property type="entry name" value="HTH-type_TetR-like_transc_reg"/>
</dbReference>
<sequence length="241" mass="27330">MKAAKKRKTSKRTGASRKAKATRRSAAAAKSSEDSTSRKILLEVAKKEFARSGLHGSRVDKIAKTAKINKQLIYYYFGAKENLYLAVLEGVYRDIRAHEHALDLRTLEPMAAMRKLIGFTFDYVMENRDFVLLLTNENLMEARHLKRSKIIKATHSPIVDLLADTLRRGEKANLFCSGIDPVQLYISLAGLCFFYSANIHTLGILFDRDLRSHDAVSERRLHVIDFVIGYLTKAPTTKQRV</sequence>
<dbReference type="Pfam" id="PF17938">
    <property type="entry name" value="TetR_C_29"/>
    <property type="match status" value="1"/>
</dbReference>
<dbReference type="Proteomes" id="UP000194137">
    <property type="component" value="Chromosome"/>
</dbReference>
<dbReference type="InterPro" id="IPR009057">
    <property type="entry name" value="Homeodomain-like_sf"/>
</dbReference>
<dbReference type="GO" id="GO:0003677">
    <property type="term" value="F:DNA binding"/>
    <property type="evidence" value="ECO:0007669"/>
    <property type="project" value="UniProtKB-UniRule"/>
</dbReference>
<keyword evidence="4" id="KW-1185">Reference proteome</keyword>
<dbReference type="EMBL" id="CP021112">
    <property type="protein sequence ID" value="ARP98677.1"/>
    <property type="molecule type" value="Genomic_DNA"/>
</dbReference>
<evidence type="ECO:0000256" key="1">
    <source>
        <dbReference type="ARBA" id="ARBA00023125"/>
    </source>
</evidence>
<proteinExistence type="predicted"/>
<dbReference type="PANTHER" id="PTHR30328:SF54">
    <property type="entry name" value="HTH-TYPE TRANSCRIPTIONAL REPRESSOR SCO4008"/>
    <property type="match status" value="1"/>
</dbReference>
<dbReference type="InterPro" id="IPR041474">
    <property type="entry name" value="NicS_C"/>
</dbReference>
<keyword evidence="1" id="KW-0238">DNA-binding</keyword>
<dbReference type="AlphaFoldDB" id="A0A1W6ZN51"/>
<reference evidence="3 4" key="1">
    <citation type="submission" date="2017-05" db="EMBL/GenBank/DDBJ databases">
        <title>Full genome sequence of Pseudorhodoplanes sinuspersici.</title>
        <authorList>
            <person name="Dastgheib S.M.M."/>
            <person name="Shavandi M."/>
            <person name="Tirandaz H."/>
        </authorList>
    </citation>
    <scope>NUCLEOTIDE SEQUENCE [LARGE SCALE GENOMIC DNA]</scope>
    <source>
        <strain evidence="3 4">RIPI110</strain>
    </source>
</reference>
<accession>A0A1W6ZN51</accession>
<dbReference type="OrthoDB" id="2356263at2"/>
<organism evidence="3 4">
    <name type="scientific">Pseudorhodoplanes sinuspersici</name>
    <dbReference type="NCBI Taxonomy" id="1235591"/>
    <lineage>
        <taxon>Bacteria</taxon>
        <taxon>Pseudomonadati</taxon>
        <taxon>Pseudomonadota</taxon>
        <taxon>Alphaproteobacteria</taxon>
        <taxon>Hyphomicrobiales</taxon>
        <taxon>Pseudorhodoplanes</taxon>
    </lineage>
</organism>
<dbReference type="RefSeq" id="WP_086087101.1">
    <property type="nucleotide sequence ID" value="NZ_CP021112.1"/>
</dbReference>
<dbReference type="Gene3D" id="1.10.357.10">
    <property type="entry name" value="Tetracycline Repressor, domain 2"/>
    <property type="match status" value="1"/>
</dbReference>
<evidence type="ECO:0000256" key="2">
    <source>
        <dbReference type="SAM" id="MobiDB-lite"/>
    </source>
</evidence>
<dbReference type="PANTHER" id="PTHR30328">
    <property type="entry name" value="TRANSCRIPTIONAL REPRESSOR"/>
    <property type="match status" value="1"/>
</dbReference>
<dbReference type="SUPFAM" id="SSF48498">
    <property type="entry name" value="Tetracyclin repressor-like, C-terminal domain"/>
    <property type="match status" value="1"/>
</dbReference>
<evidence type="ECO:0000313" key="4">
    <source>
        <dbReference type="Proteomes" id="UP000194137"/>
    </source>
</evidence>
<dbReference type="SUPFAM" id="SSF46689">
    <property type="entry name" value="Homeodomain-like"/>
    <property type="match status" value="1"/>
</dbReference>
<dbReference type="InterPro" id="IPR036271">
    <property type="entry name" value="Tet_transcr_reg_TetR-rel_C_sf"/>
</dbReference>
<gene>
    <name evidence="3" type="ORF">CAK95_05975</name>
</gene>
<dbReference type="InterPro" id="IPR001647">
    <property type="entry name" value="HTH_TetR"/>
</dbReference>
<dbReference type="Pfam" id="PF00440">
    <property type="entry name" value="TetR_N"/>
    <property type="match status" value="1"/>
</dbReference>
<feature type="region of interest" description="Disordered" evidence="2">
    <location>
        <begin position="1"/>
        <end position="36"/>
    </location>
</feature>